<protein>
    <submittedName>
        <fullName evidence="1">Uncharacterized protein</fullName>
    </submittedName>
</protein>
<reference evidence="1" key="1">
    <citation type="submission" date="2019-06" db="EMBL/GenBank/DDBJ databases">
        <authorList>
            <person name="Zheng W."/>
        </authorList>
    </citation>
    <scope>NUCLEOTIDE SEQUENCE</scope>
    <source>
        <strain evidence="1">QDHG01</strain>
    </source>
</reference>
<evidence type="ECO:0000313" key="1">
    <source>
        <dbReference type="EMBL" id="TNV86404.1"/>
    </source>
</evidence>
<accession>A0A8J8T8P7</accession>
<evidence type="ECO:0000313" key="2">
    <source>
        <dbReference type="Proteomes" id="UP000785679"/>
    </source>
</evidence>
<gene>
    <name evidence="1" type="ORF">FGO68_gene7150</name>
</gene>
<dbReference type="AlphaFoldDB" id="A0A8J8T8P7"/>
<organism evidence="1 2">
    <name type="scientific">Halteria grandinella</name>
    <dbReference type="NCBI Taxonomy" id="5974"/>
    <lineage>
        <taxon>Eukaryota</taxon>
        <taxon>Sar</taxon>
        <taxon>Alveolata</taxon>
        <taxon>Ciliophora</taxon>
        <taxon>Intramacronucleata</taxon>
        <taxon>Spirotrichea</taxon>
        <taxon>Stichotrichia</taxon>
        <taxon>Sporadotrichida</taxon>
        <taxon>Halteriidae</taxon>
        <taxon>Halteria</taxon>
    </lineage>
</organism>
<proteinExistence type="predicted"/>
<keyword evidence="2" id="KW-1185">Reference proteome</keyword>
<comment type="caution">
    <text evidence="1">The sequence shown here is derived from an EMBL/GenBank/DDBJ whole genome shotgun (WGS) entry which is preliminary data.</text>
</comment>
<dbReference type="Proteomes" id="UP000785679">
    <property type="component" value="Unassembled WGS sequence"/>
</dbReference>
<name>A0A8J8T8P7_HALGN</name>
<sequence length="106" mass="12218">MLLRATRTIEDRQPLELRQLGTNKHMLVISKILAKLTSHFSISLIGERQEAFHKGAMNCNPIEIRVLSQHSNLQGYQMDTIIDNLTGMQTNTCSKLQRRNKGKRMR</sequence>
<dbReference type="EMBL" id="RRYP01001106">
    <property type="protein sequence ID" value="TNV86404.1"/>
    <property type="molecule type" value="Genomic_DNA"/>
</dbReference>